<dbReference type="AlphaFoldDB" id="A0A2M9ZY43"/>
<protein>
    <recommendedName>
        <fullName evidence="3">IPT/TIG domain-containing protein</fullName>
    </recommendedName>
</protein>
<gene>
    <name evidence="1" type="ORF">CH365_09375</name>
</gene>
<dbReference type="RefSeq" id="WP_100768331.1">
    <property type="nucleotide sequence ID" value="NZ_NPEA01000005.1"/>
</dbReference>
<evidence type="ECO:0000313" key="1">
    <source>
        <dbReference type="EMBL" id="PJZ76967.1"/>
    </source>
</evidence>
<sequence>MYRNRKAWIYILLFYTVGFAGCKKDNSSTDPLMYLVVLNSLPVADIVFEKGFPGSDNAVTATNFIGVAGDYTVTIGGESATGLNLPGDGSLEFIMPTVSGITENTTLPMVITKNGNPFLAKTVRYRPIIDITLGAPNSYGRLVSASDQNSYLKITLGSTGDVLFNIFGYLGANLNLYYYSNPTGSKTTIVENEKLGAQFKKTNLASGTYIIEVRYTGGTIPAIYRPNIANGQIQATSVLNWTSSALCYEKLGGGITYVGPTQDCNGLNSASMTRTGRCTYPSDDGITTRNYYISPPGGGPGFTTSYAEFTCTVPGNGSYNEADAIFEDN</sequence>
<evidence type="ECO:0008006" key="3">
    <source>
        <dbReference type="Google" id="ProtNLM"/>
    </source>
</evidence>
<keyword evidence="2" id="KW-1185">Reference proteome</keyword>
<reference evidence="1 2" key="1">
    <citation type="submission" date="2017-07" db="EMBL/GenBank/DDBJ databases">
        <title>Leptospira spp. isolated from tropical soils.</title>
        <authorList>
            <person name="Thibeaux R."/>
            <person name="Iraola G."/>
            <person name="Ferres I."/>
            <person name="Bierque E."/>
            <person name="Girault D."/>
            <person name="Soupe-Gilbert M.-E."/>
            <person name="Picardeau M."/>
            <person name="Goarant C."/>
        </authorList>
    </citation>
    <scope>NUCLEOTIDE SEQUENCE [LARGE SCALE GENOMIC DNA]</scope>
    <source>
        <strain evidence="1 2">ES4-C-A1</strain>
    </source>
</reference>
<evidence type="ECO:0000313" key="2">
    <source>
        <dbReference type="Proteomes" id="UP000231843"/>
    </source>
</evidence>
<dbReference type="Proteomes" id="UP000231843">
    <property type="component" value="Unassembled WGS sequence"/>
</dbReference>
<dbReference type="Gene3D" id="2.60.120.380">
    <property type="match status" value="1"/>
</dbReference>
<organism evidence="1 2">
    <name type="scientific">Leptospira neocaledonica</name>
    <dbReference type="NCBI Taxonomy" id="2023192"/>
    <lineage>
        <taxon>Bacteria</taxon>
        <taxon>Pseudomonadati</taxon>
        <taxon>Spirochaetota</taxon>
        <taxon>Spirochaetia</taxon>
        <taxon>Leptospirales</taxon>
        <taxon>Leptospiraceae</taxon>
        <taxon>Leptospira</taxon>
    </lineage>
</organism>
<accession>A0A2M9ZY43</accession>
<dbReference type="EMBL" id="NPEA01000005">
    <property type="protein sequence ID" value="PJZ76967.1"/>
    <property type="molecule type" value="Genomic_DNA"/>
</dbReference>
<comment type="caution">
    <text evidence="1">The sequence shown here is derived from an EMBL/GenBank/DDBJ whole genome shotgun (WGS) entry which is preliminary data.</text>
</comment>
<proteinExistence type="predicted"/>
<dbReference type="PROSITE" id="PS51257">
    <property type="entry name" value="PROKAR_LIPOPROTEIN"/>
    <property type="match status" value="1"/>
</dbReference>
<name>A0A2M9ZY43_9LEPT</name>
<dbReference type="OrthoDB" id="345027at2"/>